<proteinExistence type="predicted"/>
<dbReference type="OrthoDB" id="761538at2759"/>
<keyword evidence="5" id="KW-1185">Reference proteome</keyword>
<organism evidence="4 6">
    <name type="scientific">Bursaphelenchus xylophilus</name>
    <name type="common">Pinewood nematode worm</name>
    <name type="synonym">Aphelenchoides xylophilus</name>
    <dbReference type="NCBI Taxonomy" id="6326"/>
    <lineage>
        <taxon>Eukaryota</taxon>
        <taxon>Metazoa</taxon>
        <taxon>Ecdysozoa</taxon>
        <taxon>Nematoda</taxon>
        <taxon>Chromadorea</taxon>
        <taxon>Rhabditida</taxon>
        <taxon>Tylenchina</taxon>
        <taxon>Tylenchomorpha</taxon>
        <taxon>Aphelenchoidea</taxon>
        <taxon>Aphelenchoididae</taxon>
        <taxon>Bursaphelenchus</taxon>
    </lineage>
</organism>
<dbReference type="Gene3D" id="3.40.50.300">
    <property type="entry name" value="P-loop containing nucleotide triphosphate hydrolases"/>
    <property type="match status" value="1"/>
</dbReference>
<sequence length="349" mass="39666">MSLWVDKYRPTSFDGLDFNLESSDVLKRLTSNNDFPHLLFHGPDGAGKETRVRCALRHIYGDGALQLKATQLSYDTPSKKGLTISALDSKFHIEIRPSDVGIHDRIVVQNVIKDTAKQFLSVSDKPFKVVVVHEADRLSFDAQSALRRTMEKHSSRCKIFLVCMHIHKMIEPLVSRCVPIRLSSPSKEELTQLVKNVAQKECFTVTDNFIHSLIETTNYNVRTTLLALEATVDKGGKNYLYDNCRIVLPDWRAAIIDIANRLLDKRRVEDVQAVRSRFYDLINALIPLDIIFEQLSIEMSKKLVSVEEKLILYDSAAKFQHMSISGDKPLLYLEAFVLDVLSKLSKTSN</sequence>
<reference evidence="3" key="2">
    <citation type="submission" date="2020-08" db="EMBL/GenBank/DDBJ databases">
        <authorList>
            <person name="Kikuchi T."/>
        </authorList>
    </citation>
    <scope>NUCLEOTIDE SEQUENCE</scope>
    <source>
        <strain evidence="2">Ka4C1</strain>
    </source>
</reference>
<evidence type="ECO:0000313" key="5">
    <source>
        <dbReference type="Proteomes" id="UP000659654"/>
    </source>
</evidence>
<dbReference type="GO" id="GO:0005634">
    <property type="term" value="C:nucleus"/>
    <property type="evidence" value="ECO:0007669"/>
    <property type="project" value="TreeGrafter"/>
</dbReference>
<name>A0A1I7S0G0_BURXY</name>
<dbReference type="GO" id="GO:0005663">
    <property type="term" value="C:DNA replication factor C complex"/>
    <property type="evidence" value="ECO:0007669"/>
    <property type="project" value="TreeGrafter"/>
</dbReference>
<evidence type="ECO:0000313" key="4">
    <source>
        <dbReference type="Proteomes" id="UP000095284"/>
    </source>
</evidence>
<dbReference type="WBParaSite" id="BXY_0648400.1">
    <property type="protein sequence ID" value="BXY_0648400.1"/>
    <property type="gene ID" value="BXY_0648400"/>
</dbReference>
<dbReference type="InterPro" id="IPR027417">
    <property type="entry name" value="P-loop_NTPase"/>
</dbReference>
<dbReference type="SMR" id="A0A1I7S0G0"/>
<dbReference type="AlphaFoldDB" id="A0A1I7S0G0"/>
<reference evidence="6" key="1">
    <citation type="submission" date="2016-11" db="UniProtKB">
        <authorList>
            <consortium name="WormBaseParasite"/>
        </authorList>
    </citation>
    <scope>IDENTIFICATION</scope>
</reference>
<dbReference type="Pfam" id="PF13177">
    <property type="entry name" value="DNA_pol3_delta2"/>
    <property type="match status" value="1"/>
</dbReference>
<accession>A0A1I7S0G0</accession>
<dbReference type="PANTHER" id="PTHR11669:SF1">
    <property type="entry name" value="REPLICATION FACTOR C SUBUNIT 3"/>
    <property type="match status" value="1"/>
</dbReference>
<dbReference type="GO" id="GO:0003677">
    <property type="term" value="F:DNA binding"/>
    <property type="evidence" value="ECO:0007669"/>
    <property type="project" value="InterPro"/>
</dbReference>
<gene>
    <name evidence="2" type="ORF">BXYJ_LOCUS15795</name>
</gene>
<dbReference type="SUPFAM" id="SSF48019">
    <property type="entry name" value="post-AAA+ oligomerization domain-like"/>
    <property type="match status" value="1"/>
</dbReference>
<dbReference type="GO" id="GO:0006261">
    <property type="term" value="P:DNA-templated DNA replication"/>
    <property type="evidence" value="ECO:0007669"/>
    <property type="project" value="TreeGrafter"/>
</dbReference>
<dbReference type="PANTHER" id="PTHR11669">
    <property type="entry name" value="REPLICATION FACTOR C / DNA POLYMERASE III GAMMA-TAU SUBUNIT"/>
    <property type="match status" value="1"/>
</dbReference>
<evidence type="ECO:0000313" key="3">
    <source>
        <dbReference type="EMBL" id="CAG9132241.1"/>
    </source>
</evidence>
<dbReference type="eggNOG" id="KOG2035">
    <property type="taxonomic scope" value="Eukaryota"/>
</dbReference>
<dbReference type="FunFam" id="3.40.50.300:FF:000136">
    <property type="entry name" value="Replication factor C subunit 5"/>
    <property type="match status" value="1"/>
</dbReference>
<keyword evidence="1" id="KW-0235">DNA replication</keyword>
<dbReference type="EMBL" id="CAJFCV020000006">
    <property type="protein sequence ID" value="CAG9132241.1"/>
    <property type="molecule type" value="Genomic_DNA"/>
</dbReference>
<dbReference type="Proteomes" id="UP000582659">
    <property type="component" value="Unassembled WGS sequence"/>
</dbReference>
<evidence type="ECO:0000313" key="6">
    <source>
        <dbReference type="WBParaSite" id="BXY_0648400.1"/>
    </source>
</evidence>
<protein>
    <submittedName>
        <fullName evidence="2">(pine wood nematode) hypothetical protein</fullName>
    </submittedName>
</protein>
<dbReference type="GO" id="GO:0003689">
    <property type="term" value="F:DNA clamp loader activity"/>
    <property type="evidence" value="ECO:0007669"/>
    <property type="project" value="TreeGrafter"/>
</dbReference>
<evidence type="ECO:0000256" key="1">
    <source>
        <dbReference type="ARBA" id="ARBA00022705"/>
    </source>
</evidence>
<dbReference type="GO" id="GO:0006281">
    <property type="term" value="P:DNA repair"/>
    <property type="evidence" value="ECO:0007669"/>
    <property type="project" value="TreeGrafter"/>
</dbReference>
<dbReference type="Gene3D" id="1.20.272.10">
    <property type="match status" value="1"/>
</dbReference>
<dbReference type="Pfam" id="PF22534">
    <property type="entry name" value="RFC_C"/>
    <property type="match status" value="1"/>
</dbReference>
<dbReference type="InterPro" id="IPR050238">
    <property type="entry name" value="DNA_Rep/Repair_Clamp_Loader"/>
</dbReference>
<dbReference type="Proteomes" id="UP000095284">
    <property type="component" value="Unplaced"/>
</dbReference>
<evidence type="ECO:0000313" key="2">
    <source>
        <dbReference type="EMBL" id="CAD5235704.1"/>
    </source>
</evidence>
<dbReference type="EMBL" id="CAJFDI010000006">
    <property type="protein sequence ID" value="CAD5235704.1"/>
    <property type="molecule type" value="Genomic_DNA"/>
</dbReference>
<dbReference type="Proteomes" id="UP000659654">
    <property type="component" value="Unassembled WGS sequence"/>
</dbReference>
<dbReference type="SUPFAM" id="SSF52540">
    <property type="entry name" value="P-loop containing nucleoside triphosphate hydrolases"/>
    <property type="match status" value="1"/>
</dbReference>
<dbReference type="InterPro" id="IPR008921">
    <property type="entry name" value="DNA_pol3_clamp-load_cplx_C"/>
</dbReference>
<dbReference type="Gene3D" id="1.10.8.60">
    <property type="match status" value="1"/>
</dbReference>